<keyword evidence="1" id="KW-1133">Transmembrane helix</keyword>
<dbReference type="AlphaFoldDB" id="A0A844Z8S6"/>
<keyword evidence="1" id="KW-0812">Transmembrane</keyword>
<evidence type="ECO:0000256" key="1">
    <source>
        <dbReference type="SAM" id="Phobius"/>
    </source>
</evidence>
<accession>A0A844Z8S6</accession>
<protein>
    <submittedName>
        <fullName evidence="2">Uncharacterized protein</fullName>
    </submittedName>
</protein>
<sequence>MRRALVLTTESARNSFRARLPHKSLAADPAIDADSIGGRPTLWLTMQDMRGVASTYFVVFAAALAFFA</sequence>
<dbReference type="EMBL" id="WTYW01000001">
    <property type="protein sequence ID" value="MXO84991.1"/>
    <property type="molecule type" value="Genomic_DNA"/>
</dbReference>
<evidence type="ECO:0000313" key="2">
    <source>
        <dbReference type="EMBL" id="MXO84991.1"/>
    </source>
</evidence>
<gene>
    <name evidence="2" type="ORF">GRI38_02970</name>
</gene>
<keyword evidence="1" id="KW-0472">Membrane</keyword>
<organism evidence="2 3">
    <name type="scientific">Parapontixanthobacter aurantiacus</name>
    <dbReference type="NCBI Taxonomy" id="1463599"/>
    <lineage>
        <taxon>Bacteria</taxon>
        <taxon>Pseudomonadati</taxon>
        <taxon>Pseudomonadota</taxon>
        <taxon>Alphaproteobacteria</taxon>
        <taxon>Sphingomonadales</taxon>
        <taxon>Erythrobacteraceae</taxon>
        <taxon>Parapontixanthobacter</taxon>
    </lineage>
</organism>
<proteinExistence type="predicted"/>
<dbReference type="Proteomes" id="UP000433104">
    <property type="component" value="Unassembled WGS sequence"/>
</dbReference>
<comment type="caution">
    <text evidence="2">The sequence shown here is derived from an EMBL/GenBank/DDBJ whole genome shotgun (WGS) entry which is preliminary data.</text>
</comment>
<dbReference type="RefSeq" id="WP_160681478.1">
    <property type="nucleotide sequence ID" value="NZ_WTYW01000001.1"/>
</dbReference>
<name>A0A844Z8S6_9SPHN</name>
<reference evidence="2 3" key="1">
    <citation type="submission" date="2019-12" db="EMBL/GenBank/DDBJ databases">
        <title>Genomic-based taxomic classification of the family Erythrobacteraceae.</title>
        <authorList>
            <person name="Xu L."/>
        </authorList>
    </citation>
    <scope>NUCLEOTIDE SEQUENCE [LARGE SCALE GENOMIC DNA]</scope>
    <source>
        <strain evidence="2 3">MCCC 1A09962</strain>
    </source>
</reference>
<dbReference type="OrthoDB" id="7428630at2"/>
<evidence type="ECO:0000313" key="3">
    <source>
        <dbReference type="Proteomes" id="UP000433104"/>
    </source>
</evidence>
<feature type="transmembrane region" description="Helical" evidence="1">
    <location>
        <begin position="49"/>
        <end position="67"/>
    </location>
</feature>
<keyword evidence="3" id="KW-1185">Reference proteome</keyword>